<protein>
    <submittedName>
        <fullName evidence="3">Serine/threonine-protein phosphatase</fullName>
    </submittedName>
</protein>
<evidence type="ECO:0000256" key="1">
    <source>
        <dbReference type="SAM" id="MobiDB-lite"/>
    </source>
</evidence>
<dbReference type="SMART" id="SM00331">
    <property type="entry name" value="PP2C_SIG"/>
    <property type="match status" value="1"/>
</dbReference>
<comment type="caution">
    <text evidence="3">The sequence shown here is derived from an EMBL/GenBank/DDBJ whole genome shotgun (WGS) entry which is preliminary data.</text>
</comment>
<dbReference type="EMBL" id="RYZH01000014">
    <property type="protein sequence ID" value="RUL88100.1"/>
    <property type="molecule type" value="Genomic_DNA"/>
</dbReference>
<dbReference type="InterPro" id="IPR001932">
    <property type="entry name" value="PPM-type_phosphatase-like_dom"/>
</dbReference>
<evidence type="ECO:0000313" key="3">
    <source>
        <dbReference type="EMBL" id="RUL88100.1"/>
    </source>
</evidence>
<accession>A0A432MLE2</accession>
<dbReference type="CDD" id="cd00143">
    <property type="entry name" value="PP2Cc"/>
    <property type="match status" value="1"/>
</dbReference>
<evidence type="ECO:0000313" key="4">
    <source>
        <dbReference type="Proteomes" id="UP000280296"/>
    </source>
</evidence>
<dbReference type="RefSeq" id="WP_126725009.1">
    <property type="nucleotide sequence ID" value="NZ_RYZH01000014.1"/>
</dbReference>
<feature type="domain" description="PPM-type phosphatase" evidence="2">
    <location>
        <begin position="49"/>
        <end position="315"/>
    </location>
</feature>
<evidence type="ECO:0000259" key="2">
    <source>
        <dbReference type="PROSITE" id="PS51746"/>
    </source>
</evidence>
<keyword evidence="4" id="KW-1185">Reference proteome</keyword>
<dbReference type="Proteomes" id="UP000280296">
    <property type="component" value="Unassembled WGS sequence"/>
</dbReference>
<dbReference type="AlphaFoldDB" id="A0A432MLE2"/>
<dbReference type="Pfam" id="PF13672">
    <property type="entry name" value="PP2C_2"/>
    <property type="match status" value="1"/>
</dbReference>
<name>A0A432MLE2_9BACT</name>
<dbReference type="OrthoDB" id="9801841at2"/>
<feature type="compositionally biased region" description="Acidic residues" evidence="1">
    <location>
        <begin position="14"/>
        <end position="25"/>
    </location>
</feature>
<dbReference type="Gene3D" id="3.60.40.10">
    <property type="entry name" value="PPM-type phosphatase domain"/>
    <property type="match status" value="1"/>
</dbReference>
<dbReference type="GO" id="GO:0004722">
    <property type="term" value="F:protein serine/threonine phosphatase activity"/>
    <property type="evidence" value="ECO:0007669"/>
    <property type="project" value="InterPro"/>
</dbReference>
<dbReference type="InterPro" id="IPR036457">
    <property type="entry name" value="PPM-type-like_dom_sf"/>
</dbReference>
<dbReference type="PROSITE" id="PS51746">
    <property type="entry name" value="PPM_2"/>
    <property type="match status" value="1"/>
</dbReference>
<proteinExistence type="predicted"/>
<dbReference type="InterPro" id="IPR015655">
    <property type="entry name" value="PP2C"/>
</dbReference>
<dbReference type="SMART" id="SM00332">
    <property type="entry name" value="PP2Cc"/>
    <property type="match status" value="1"/>
</dbReference>
<reference evidence="3 4" key="2">
    <citation type="submission" date="2019-01" db="EMBL/GenBank/DDBJ databases">
        <title>Tautonia sociabilis, a novel thermotolerant planctomycete of Isosphaeraceae family, isolated from a 4000 m deep subterranean habitat.</title>
        <authorList>
            <person name="Kovaleva O.L."/>
            <person name="Elcheninov A.G."/>
            <person name="Van Heerden E."/>
            <person name="Toshchakov S.V."/>
            <person name="Novikov A."/>
            <person name="Bonch-Osmolovskaya E.A."/>
            <person name="Kublanov I.V."/>
        </authorList>
    </citation>
    <scope>NUCLEOTIDE SEQUENCE [LARGE SCALE GENOMIC DNA]</scope>
    <source>
        <strain evidence="3 4">GM2012</strain>
    </source>
</reference>
<dbReference type="PANTHER" id="PTHR47992">
    <property type="entry name" value="PROTEIN PHOSPHATASE"/>
    <property type="match status" value="1"/>
</dbReference>
<gene>
    <name evidence="3" type="ORF">TsocGM_09180</name>
</gene>
<organism evidence="3 4">
    <name type="scientific">Tautonia sociabilis</name>
    <dbReference type="NCBI Taxonomy" id="2080755"/>
    <lineage>
        <taxon>Bacteria</taxon>
        <taxon>Pseudomonadati</taxon>
        <taxon>Planctomycetota</taxon>
        <taxon>Planctomycetia</taxon>
        <taxon>Isosphaerales</taxon>
        <taxon>Isosphaeraceae</taxon>
        <taxon>Tautonia</taxon>
    </lineage>
</organism>
<sequence length="324" mass="35647">MATRTSRPTPDPDSGADTDTDTDTDEYLPINRLAGLYYESEPAQLVRAEFAGKSDPGKVREINEDQFLVVRRRRERDLVTSSIPGELLIDHRQHAYTAAVADGIGGHRFGDLASLLAMLVGWELGGHEIKWTLKTNPREIEDWKQKATVFMQLIHRALRDESRANPRLHGMGTTLTLCQSVGPSLGVVHVGDSRAYIYRKNSLQRLTKDHTLAQLMIDLGEADPDSPEVQRVRHVLSNALGVGGADVFVEFSRHDLADGDRLLLCTDGLTDLVSDAEIALVLDAHPRPADACQALVNLALDRGGKDNVTVVVGRYEFPPEGAED</sequence>
<dbReference type="SUPFAM" id="SSF81606">
    <property type="entry name" value="PP2C-like"/>
    <property type="match status" value="1"/>
</dbReference>
<feature type="region of interest" description="Disordered" evidence="1">
    <location>
        <begin position="1"/>
        <end position="25"/>
    </location>
</feature>
<reference evidence="3 4" key="1">
    <citation type="submission" date="2018-12" db="EMBL/GenBank/DDBJ databases">
        <authorList>
            <person name="Toschakov S.V."/>
        </authorList>
    </citation>
    <scope>NUCLEOTIDE SEQUENCE [LARGE SCALE GENOMIC DNA]</scope>
    <source>
        <strain evidence="3 4">GM2012</strain>
    </source>
</reference>